<evidence type="ECO:0000313" key="2">
    <source>
        <dbReference type="EMBL" id="CAB3380292.1"/>
    </source>
</evidence>
<keyword evidence="1" id="KW-0812">Transmembrane</keyword>
<protein>
    <submittedName>
        <fullName evidence="2">Uncharacterized protein</fullName>
    </submittedName>
</protein>
<feature type="transmembrane region" description="Helical" evidence="1">
    <location>
        <begin position="88"/>
        <end position="109"/>
    </location>
</feature>
<dbReference type="EMBL" id="CADEPI010000204">
    <property type="protein sequence ID" value="CAB3380292.1"/>
    <property type="molecule type" value="Genomic_DNA"/>
</dbReference>
<keyword evidence="1" id="KW-0472">Membrane</keyword>
<keyword evidence="3" id="KW-1185">Reference proteome</keyword>
<feature type="transmembrane region" description="Helical" evidence="1">
    <location>
        <begin position="172"/>
        <end position="192"/>
    </location>
</feature>
<sequence>MLRQAEERMTADSSCEYDASVPSIVTVGNSGAESKEREMLGSWVLRYVNVPPQEAGHICVDATDKTVCTSMYDYFKDQITRIWEENKLHATGAVLAEFLWILLMILVPFDGYKLTHVDLILLNIACLSTFFALSRKSQIIFSAFVCCVLNGINDHFMHSLSNKNGVMIIPIPAWRVFAIIGYDVFAIAIGLIRRLSRSN</sequence>
<comment type="caution">
    <text evidence="2">The sequence shown here is derived from an EMBL/GenBank/DDBJ whole genome shotgun (WGS) entry which is preliminary data.</text>
</comment>
<feature type="transmembrane region" description="Helical" evidence="1">
    <location>
        <begin position="115"/>
        <end position="133"/>
    </location>
</feature>
<organism evidence="2 3">
    <name type="scientific">Cloeon dipterum</name>
    <dbReference type="NCBI Taxonomy" id="197152"/>
    <lineage>
        <taxon>Eukaryota</taxon>
        <taxon>Metazoa</taxon>
        <taxon>Ecdysozoa</taxon>
        <taxon>Arthropoda</taxon>
        <taxon>Hexapoda</taxon>
        <taxon>Insecta</taxon>
        <taxon>Pterygota</taxon>
        <taxon>Palaeoptera</taxon>
        <taxon>Ephemeroptera</taxon>
        <taxon>Pisciforma</taxon>
        <taxon>Baetidae</taxon>
        <taxon>Cloeon</taxon>
    </lineage>
</organism>
<evidence type="ECO:0000256" key="1">
    <source>
        <dbReference type="SAM" id="Phobius"/>
    </source>
</evidence>
<proteinExistence type="predicted"/>
<dbReference type="Proteomes" id="UP000494165">
    <property type="component" value="Unassembled WGS sequence"/>
</dbReference>
<gene>
    <name evidence="2" type="ORF">CLODIP_2_CD07378</name>
</gene>
<dbReference type="AlphaFoldDB" id="A0A8S1D989"/>
<feature type="transmembrane region" description="Helical" evidence="1">
    <location>
        <begin position="140"/>
        <end position="160"/>
    </location>
</feature>
<accession>A0A8S1D989</accession>
<keyword evidence="1" id="KW-1133">Transmembrane helix</keyword>
<name>A0A8S1D989_9INSE</name>
<reference evidence="2 3" key="1">
    <citation type="submission" date="2020-04" db="EMBL/GenBank/DDBJ databases">
        <authorList>
            <person name="Alioto T."/>
            <person name="Alioto T."/>
            <person name="Gomez Garrido J."/>
        </authorList>
    </citation>
    <scope>NUCLEOTIDE SEQUENCE [LARGE SCALE GENOMIC DNA]</scope>
</reference>
<evidence type="ECO:0000313" key="3">
    <source>
        <dbReference type="Proteomes" id="UP000494165"/>
    </source>
</evidence>